<sequence>MADLSESAGWVSGIYQIETTDPVVGGPPNLGAGQGIANVQAAQLASRTKYLKDQTAGFNQEAIDLSSGVDDLDVISASGIYLANATTTGRPSGAASIYVLHEEGTAGASQIATDADGDAFFRLRTGSSWSLWQQLVTMTDYASNSMTTAGFQILPSGLILQWGSSGMSSGSGEADATFPITFPNDVFKVIAQETTSTASGTSGVRMVGWVPDQTTTASCRFFVVNASGNPVSGENVSYLAIGH</sequence>
<evidence type="ECO:0000259" key="1">
    <source>
        <dbReference type="Pfam" id="PF21882"/>
    </source>
</evidence>
<accession>A0ABQ3IQV0</accession>
<evidence type="ECO:0000313" key="2">
    <source>
        <dbReference type="EMBL" id="GHE88256.1"/>
    </source>
</evidence>
<keyword evidence="3" id="KW-1185">Reference proteome</keyword>
<protein>
    <recommendedName>
        <fullName evidence="1">Putative tail fiber protein gp53-like C-terminal domain-containing protein</fullName>
    </recommendedName>
</protein>
<dbReference type="RefSeq" id="WP_191285324.1">
    <property type="nucleotide sequence ID" value="NZ_BNCH01000001.1"/>
</dbReference>
<dbReference type="Proteomes" id="UP000609802">
    <property type="component" value="Unassembled WGS sequence"/>
</dbReference>
<gene>
    <name evidence="2" type="ORF">GCM10016455_05490</name>
</gene>
<proteinExistence type="predicted"/>
<dbReference type="Gene3D" id="2.60.40.3940">
    <property type="match status" value="1"/>
</dbReference>
<reference evidence="3" key="1">
    <citation type="journal article" date="2019" name="Int. J. Syst. Evol. Microbiol.">
        <title>The Global Catalogue of Microorganisms (GCM) 10K type strain sequencing project: providing services to taxonomists for standard genome sequencing and annotation.</title>
        <authorList>
            <consortium name="The Broad Institute Genomics Platform"/>
            <consortium name="The Broad Institute Genome Sequencing Center for Infectious Disease"/>
            <person name="Wu L."/>
            <person name="Ma J."/>
        </authorList>
    </citation>
    <scope>NUCLEOTIDE SEQUENCE [LARGE SCALE GENOMIC DNA]</scope>
    <source>
        <strain evidence="3">KCTC 42443</strain>
    </source>
</reference>
<evidence type="ECO:0000313" key="3">
    <source>
        <dbReference type="Proteomes" id="UP000609802"/>
    </source>
</evidence>
<dbReference type="EMBL" id="BNCH01000001">
    <property type="protein sequence ID" value="GHE88256.1"/>
    <property type="molecule type" value="Genomic_DNA"/>
</dbReference>
<dbReference type="InterPro" id="IPR054075">
    <property type="entry name" value="Gp53-like_C"/>
</dbReference>
<name>A0ABQ3IQV0_9RHOB</name>
<comment type="caution">
    <text evidence="2">The sequence shown here is derived from an EMBL/GenBank/DDBJ whole genome shotgun (WGS) entry which is preliminary data.</text>
</comment>
<feature type="domain" description="Putative tail fiber protein gp53-like C-terminal" evidence="1">
    <location>
        <begin position="154"/>
        <end position="243"/>
    </location>
</feature>
<dbReference type="Pfam" id="PF21882">
    <property type="entry name" value="Gp53-like_C"/>
    <property type="match status" value="1"/>
</dbReference>
<dbReference type="CDD" id="cd19958">
    <property type="entry name" value="pyocin_knob"/>
    <property type="match status" value="1"/>
</dbReference>
<organism evidence="2 3">
    <name type="scientific">Aliiroseovarius zhejiangensis</name>
    <dbReference type="NCBI Taxonomy" id="1632025"/>
    <lineage>
        <taxon>Bacteria</taxon>
        <taxon>Pseudomonadati</taxon>
        <taxon>Pseudomonadota</taxon>
        <taxon>Alphaproteobacteria</taxon>
        <taxon>Rhodobacterales</taxon>
        <taxon>Paracoccaceae</taxon>
        <taxon>Aliiroseovarius</taxon>
    </lineage>
</organism>